<protein>
    <recommendedName>
        <fullName evidence="3">BZIP domain-containing protein</fullName>
    </recommendedName>
</protein>
<dbReference type="OrthoDB" id="5571888at2759"/>
<dbReference type="AlphaFoldDB" id="A0A1C7NH36"/>
<evidence type="ECO:0000256" key="2">
    <source>
        <dbReference type="SAM" id="MobiDB-lite"/>
    </source>
</evidence>
<feature type="region of interest" description="Disordered" evidence="2">
    <location>
        <begin position="121"/>
        <end position="145"/>
    </location>
</feature>
<dbReference type="SMART" id="SM00338">
    <property type="entry name" value="BRLZ"/>
    <property type="match status" value="1"/>
</dbReference>
<dbReference type="EMBL" id="LUGH01000160">
    <property type="protein sequence ID" value="OBZ88310.1"/>
    <property type="molecule type" value="Genomic_DNA"/>
</dbReference>
<feature type="domain" description="BZIP" evidence="3">
    <location>
        <begin position="171"/>
        <end position="186"/>
    </location>
</feature>
<evidence type="ECO:0000256" key="1">
    <source>
        <dbReference type="SAM" id="Coils"/>
    </source>
</evidence>
<reference evidence="4 5" key="1">
    <citation type="submission" date="2016-03" db="EMBL/GenBank/DDBJ databases">
        <title>Choanephora cucurbitarum.</title>
        <authorList>
            <person name="Min B."/>
            <person name="Park H."/>
            <person name="Park J.-H."/>
            <person name="Shin H.-D."/>
            <person name="Choi I.-G."/>
        </authorList>
    </citation>
    <scope>NUCLEOTIDE SEQUENCE [LARGE SCALE GENOMIC DNA]</scope>
    <source>
        <strain evidence="4 5">KUS-F28377</strain>
    </source>
</reference>
<keyword evidence="1" id="KW-0175">Coiled coil</keyword>
<evidence type="ECO:0000313" key="5">
    <source>
        <dbReference type="Proteomes" id="UP000093000"/>
    </source>
</evidence>
<dbReference type="PROSITE" id="PS00036">
    <property type="entry name" value="BZIP_BASIC"/>
    <property type="match status" value="1"/>
</dbReference>
<dbReference type="STRING" id="101091.A0A1C7NH36"/>
<dbReference type="SUPFAM" id="SSF57959">
    <property type="entry name" value="Leucine zipper domain"/>
    <property type="match status" value="1"/>
</dbReference>
<organism evidence="4 5">
    <name type="scientific">Choanephora cucurbitarum</name>
    <dbReference type="NCBI Taxonomy" id="101091"/>
    <lineage>
        <taxon>Eukaryota</taxon>
        <taxon>Fungi</taxon>
        <taxon>Fungi incertae sedis</taxon>
        <taxon>Mucoromycota</taxon>
        <taxon>Mucoromycotina</taxon>
        <taxon>Mucoromycetes</taxon>
        <taxon>Mucorales</taxon>
        <taxon>Mucorineae</taxon>
        <taxon>Choanephoraceae</taxon>
        <taxon>Choanephoroideae</taxon>
        <taxon>Choanephora</taxon>
    </lineage>
</organism>
<dbReference type="InterPro" id="IPR004827">
    <property type="entry name" value="bZIP"/>
</dbReference>
<sequence>MNFEDVVDMEWVDSHTASIDASLLPPSPPLTSADTSSMITVPSSTTTIDLMACQQEVSKDFSMLELPSLEQIKQLIEIAKKELAFREQMLISQMESSCVTSGNNNLSVPDTVSPESLVKLGTEEASTECEPEDSGPPSPSSVSSFNEQPMTLEAYAKIDGIDIRSLTSKERRQLRNKISARNFRIRRKEGQVDDQKKKTEDLMHRLNIVEEENKQLKLQIESLKLQNHQLTTDKDFGLLGSKSSETYRQDTSILVS</sequence>
<dbReference type="Gene3D" id="1.20.5.170">
    <property type="match status" value="1"/>
</dbReference>
<keyword evidence="5" id="KW-1185">Reference proteome</keyword>
<comment type="caution">
    <text evidence="4">The sequence shown here is derived from an EMBL/GenBank/DDBJ whole genome shotgun (WGS) entry which is preliminary data.</text>
</comment>
<evidence type="ECO:0000259" key="3">
    <source>
        <dbReference type="PROSITE" id="PS00036"/>
    </source>
</evidence>
<dbReference type="InterPro" id="IPR046347">
    <property type="entry name" value="bZIP_sf"/>
</dbReference>
<name>A0A1C7NH36_9FUNG</name>
<accession>A0A1C7NH36</accession>
<dbReference type="GO" id="GO:0003700">
    <property type="term" value="F:DNA-binding transcription factor activity"/>
    <property type="evidence" value="ECO:0007669"/>
    <property type="project" value="InterPro"/>
</dbReference>
<feature type="coiled-coil region" evidence="1">
    <location>
        <begin position="192"/>
        <end position="233"/>
    </location>
</feature>
<proteinExistence type="predicted"/>
<gene>
    <name evidence="4" type="ORF">A0J61_03639</name>
</gene>
<evidence type="ECO:0000313" key="4">
    <source>
        <dbReference type="EMBL" id="OBZ88310.1"/>
    </source>
</evidence>
<dbReference type="InParanoid" id="A0A1C7NH36"/>
<dbReference type="Proteomes" id="UP000093000">
    <property type="component" value="Unassembled WGS sequence"/>
</dbReference>